<dbReference type="Pfam" id="PF00593">
    <property type="entry name" value="TonB_dep_Rec_b-barrel"/>
    <property type="match status" value="1"/>
</dbReference>
<evidence type="ECO:0000313" key="16">
    <source>
        <dbReference type="Proteomes" id="UP000518091"/>
    </source>
</evidence>
<comment type="caution">
    <text evidence="14">The sequence shown here is derived from an EMBL/GenBank/DDBJ whole genome shotgun (WGS) entry which is preliminary data.</text>
</comment>
<protein>
    <submittedName>
        <fullName evidence="14">TonB-dependent receptor</fullName>
    </submittedName>
</protein>
<dbReference type="GO" id="GO:0009279">
    <property type="term" value="C:cell outer membrane"/>
    <property type="evidence" value="ECO:0007669"/>
    <property type="project" value="UniProtKB-SubCell"/>
</dbReference>
<dbReference type="PANTHER" id="PTHR30069">
    <property type="entry name" value="TONB-DEPENDENT OUTER MEMBRANE RECEPTOR"/>
    <property type="match status" value="1"/>
</dbReference>
<keyword evidence="7 9" id="KW-0472">Membrane</keyword>
<comment type="similarity">
    <text evidence="2 9 10">Belongs to the TonB-dependent receptor family.</text>
</comment>
<evidence type="ECO:0000256" key="9">
    <source>
        <dbReference type="PROSITE-ProRule" id="PRU01360"/>
    </source>
</evidence>
<sequence>MKRASSCSGALALLVLSPITLAQTPPDAATLPELAPLVVTGTRTPADTFFAPLIVDTIDRHDPTLATASRVEDILADQPGLHVAGQGRRNGQTLSLRGFGRNGVLVRLDGVRQDIDTGHLGNFFLDPTLLREVQVARGALSSLYGSNAMGGVVSFETVDAEDLLRSGESSGARLSLRGATANNELGATLSLFGKRDLADGGSLDGLLALGRSESGDIRRAGGQTTPEDASLDSLLAKGGWQLDGDHRLFASWQHYAEDATQPSNPQQLVIEGELRNRDTTSDNLQLGHRWSPAPVTQIDTRLTLSRQNIEEPGAERTLERLGVQSDGYHRLDHGWLSQTLAFGAEASRATQRPGGTASGFPEADIDSVALYLDDTLTVGRYLDQGGVGEFDLGLGARHDGYSAEDSQGRESDRSRVSPRLRLAWRPSGDLMLYSGYAEAFRAPTLSELYADERHFGGFCMGPFVCVPDNFWVPNPDLRPETSKSWESGLAWRFGDWGLRASYFDTRAEDFIDTEVDIFAGTTRATNVNRARLWGYDARLDWSPADTPVTAFLGLAEVSGHDRDSGEPLGSLTPLEALTGLDYHLVGPDLTLGWRGRFARSFDKQGEDAALPGYGLHDVQLAWQFSPLLSASLKLRNVADKEWYRPDGNLGDGRSLLGNISLQW</sequence>
<dbReference type="Proteomes" id="UP000814353">
    <property type="component" value="Unassembled WGS sequence"/>
</dbReference>
<dbReference type="Pfam" id="PF07715">
    <property type="entry name" value="Plug"/>
    <property type="match status" value="1"/>
</dbReference>
<dbReference type="GO" id="GO:0015344">
    <property type="term" value="F:siderophore uptake transmembrane transporter activity"/>
    <property type="evidence" value="ECO:0007669"/>
    <property type="project" value="TreeGrafter"/>
</dbReference>
<evidence type="ECO:0000313" key="17">
    <source>
        <dbReference type="Proteomes" id="UP000814353"/>
    </source>
</evidence>
<evidence type="ECO:0000256" key="2">
    <source>
        <dbReference type="ARBA" id="ARBA00009810"/>
    </source>
</evidence>
<reference evidence="14 16" key="2">
    <citation type="submission" date="2020-07" db="EMBL/GenBank/DDBJ databases">
        <title>Identification of Halomonas strains.</title>
        <authorList>
            <person name="Xiao Z."/>
            <person name="Shen J."/>
        </authorList>
    </citation>
    <scope>NUCLEOTIDE SEQUENCE [LARGE SCALE GENOMIC DNA]</scope>
    <source>
        <strain evidence="14 16">DSM 17331</strain>
    </source>
</reference>
<keyword evidence="8 9" id="KW-0998">Cell outer membrane</keyword>
<dbReference type="PROSITE" id="PS52016">
    <property type="entry name" value="TONB_DEPENDENT_REC_3"/>
    <property type="match status" value="1"/>
</dbReference>
<evidence type="ECO:0000313" key="15">
    <source>
        <dbReference type="EMBL" id="MCG6660831.1"/>
    </source>
</evidence>
<dbReference type="InterPro" id="IPR012910">
    <property type="entry name" value="Plug_dom"/>
</dbReference>
<proteinExistence type="inferred from homology"/>
<keyword evidence="5 9" id="KW-0812">Transmembrane</keyword>
<dbReference type="PANTHER" id="PTHR30069:SF41">
    <property type="entry name" value="HEME_HEMOPEXIN UTILIZATION PROTEIN C"/>
    <property type="match status" value="1"/>
</dbReference>
<dbReference type="SUPFAM" id="SSF56935">
    <property type="entry name" value="Porins"/>
    <property type="match status" value="1"/>
</dbReference>
<accession>A0A7V9W190</accession>
<evidence type="ECO:0000259" key="12">
    <source>
        <dbReference type="Pfam" id="PF00593"/>
    </source>
</evidence>
<dbReference type="EMBL" id="JABFUB010000002">
    <property type="protein sequence ID" value="MCG6660831.1"/>
    <property type="molecule type" value="Genomic_DNA"/>
</dbReference>
<keyword evidence="4 9" id="KW-1134">Transmembrane beta strand</keyword>
<dbReference type="NCBIfam" id="TIGR01785">
    <property type="entry name" value="TonB-hemin"/>
    <property type="match status" value="1"/>
</dbReference>
<evidence type="ECO:0000256" key="10">
    <source>
        <dbReference type="RuleBase" id="RU003357"/>
    </source>
</evidence>
<dbReference type="GO" id="GO:0015232">
    <property type="term" value="F:heme transmembrane transporter activity"/>
    <property type="evidence" value="ECO:0007669"/>
    <property type="project" value="InterPro"/>
</dbReference>
<feature type="signal peptide" evidence="11">
    <location>
        <begin position="1"/>
        <end position="22"/>
    </location>
</feature>
<evidence type="ECO:0000256" key="8">
    <source>
        <dbReference type="ARBA" id="ARBA00023237"/>
    </source>
</evidence>
<organism evidence="14 16">
    <name type="scientific">Billgrantia kenyensis</name>
    <dbReference type="NCBI Taxonomy" id="321266"/>
    <lineage>
        <taxon>Bacteria</taxon>
        <taxon>Pseudomonadati</taxon>
        <taxon>Pseudomonadota</taxon>
        <taxon>Gammaproteobacteria</taxon>
        <taxon>Oceanospirillales</taxon>
        <taxon>Halomonadaceae</taxon>
        <taxon>Billgrantia</taxon>
    </lineage>
</organism>
<dbReference type="CDD" id="cd01347">
    <property type="entry name" value="ligand_gated_channel"/>
    <property type="match status" value="1"/>
</dbReference>
<feature type="chain" id="PRO_5030786518" evidence="11">
    <location>
        <begin position="23"/>
        <end position="663"/>
    </location>
</feature>
<dbReference type="InterPro" id="IPR011276">
    <property type="entry name" value="TonB_haem/Hb_rcpt"/>
</dbReference>
<feature type="domain" description="TonB-dependent receptor-like beta-barrel" evidence="12">
    <location>
        <begin position="212"/>
        <end position="637"/>
    </location>
</feature>
<evidence type="ECO:0000256" key="4">
    <source>
        <dbReference type="ARBA" id="ARBA00022452"/>
    </source>
</evidence>
<dbReference type="InterPro" id="IPR000531">
    <property type="entry name" value="Beta-barrel_TonB"/>
</dbReference>
<evidence type="ECO:0000256" key="1">
    <source>
        <dbReference type="ARBA" id="ARBA00004571"/>
    </source>
</evidence>
<evidence type="ECO:0000256" key="6">
    <source>
        <dbReference type="ARBA" id="ARBA00023077"/>
    </source>
</evidence>
<keyword evidence="6 10" id="KW-0798">TonB box</keyword>
<evidence type="ECO:0000313" key="14">
    <source>
        <dbReference type="EMBL" id="MBA2779191.1"/>
    </source>
</evidence>
<dbReference type="EMBL" id="JACEFT010000010">
    <property type="protein sequence ID" value="MBA2779191.1"/>
    <property type="molecule type" value="Genomic_DNA"/>
</dbReference>
<gene>
    <name evidence="14" type="ORF">H1D44_09790</name>
    <name evidence="15" type="ORF">HOP48_04605</name>
</gene>
<dbReference type="Proteomes" id="UP000518091">
    <property type="component" value="Unassembled WGS sequence"/>
</dbReference>
<evidence type="ECO:0000256" key="7">
    <source>
        <dbReference type="ARBA" id="ARBA00023136"/>
    </source>
</evidence>
<comment type="subcellular location">
    <subcellularLocation>
        <location evidence="1 9">Cell outer membrane</location>
        <topology evidence="1 9">Multi-pass membrane protein</topology>
    </subcellularLocation>
</comment>
<feature type="domain" description="TonB-dependent receptor plug" evidence="13">
    <location>
        <begin position="52"/>
        <end position="152"/>
    </location>
</feature>
<evidence type="ECO:0000256" key="11">
    <source>
        <dbReference type="SAM" id="SignalP"/>
    </source>
</evidence>
<keyword evidence="3 9" id="KW-0813">Transport</keyword>
<dbReference type="RefSeq" id="WP_181514668.1">
    <property type="nucleotide sequence ID" value="NZ_JABFUB010000002.1"/>
</dbReference>
<dbReference type="AlphaFoldDB" id="A0A7V9W190"/>
<dbReference type="GO" id="GO:0044718">
    <property type="term" value="P:siderophore transmembrane transport"/>
    <property type="evidence" value="ECO:0007669"/>
    <property type="project" value="TreeGrafter"/>
</dbReference>
<dbReference type="InterPro" id="IPR039426">
    <property type="entry name" value="TonB-dep_rcpt-like"/>
</dbReference>
<evidence type="ECO:0000256" key="5">
    <source>
        <dbReference type="ARBA" id="ARBA00022692"/>
    </source>
</evidence>
<evidence type="ECO:0000259" key="13">
    <source>
        <dbReference type="Pfam" id="PF07715"/>
    </source>
</evidence>
<keyword evidence="14" id="KW-0675">Receptor</keyword>
<dbReference type="InterPro" id="IPR037066">
    <property type="entry name" value="Plug_dom_sf"/>
</dbReference>
<evidence type="ECO:0000256" key="3">
    <source>
        <dbReference type="ARBA" id="ARBA00022448"/>
    </source>
</evidence>
<keyword evidence="11" id="KW-0732">Signal</keyword>
<dbReference type="Gene3D" id="2.170.130.10">
    <property type="entry name" value="TonB-dependent receptor, plug domain"/>
    <property type="match status" value="1"/>
</dbReference>
<dbReference type="Gene3D" id="2.40.170.20">
    <property type="entry name" value="TonB-dependent receptor, beta-barrel domain"/>
    <property type="match status" value="1"/>
</dbReference>
<name>A0A7V9W190_9GAMM</name>
<reference evidence="15 17" key="1">
    <citation type="submission" date="2020-05" db="EMBL/GenBank/DDBJ databases">
        <title>Comparative genomic analysis of denitrifying bacteria from Halomonas genus.</title>
        <authorList>
            <person name="Wang L."/>
            <person name="Shao Z."/>
        </authorList>
    </citation>
    <scope>NUCLEOTIDE SEQUENCE [LARGE SCALE GENOMIC DNA]</scope>
    <source>
        <strain evidence="15 17">DSM 17331</strain>
    </source>
</reference>
<keyword evidence="17" id="KW-1185">Reference proteome</keyword>
<dbReference type="InterPro" id="IPR036942">
    <property type="entry name" value="Beta-barrel_TonB_sf"/>
</dbReference>